<dbReference type="RefSeq" id="WP_147766345.1">
    <property type="nucleotide sequence ID" value="NZ_VRKQ01000008.1"/>
</dbReference>
<dbReference type="PANTHER" id="PTHR34203">
    <property type="entry name" value="METHYLTRANSFERASE, FKBM FAMILY PROTEIN"/>
    <property type="match status" value="1"/>
</dbReference>
<sequence>MKNYSNLNIKQKKVFWKENPLHGEVEIKIQEIENFKMYNENDDTVVKELYWTNFMGWEYTSLVLWNDLSKLNKSGVIYDIGSYTGVYSIIAAKHSRENKVFAFDIQTNTLERLRKNCLINDLNNVFGHNKACTDFNGETTFSFYQEEGIISSVASLVQKKMNNLNQGIDAIKLDDFNSEISKNHVVRLLKIDVEDAELNTLAGMQKILSVHSPDVLVEINNYNNLKKVKKLFPKAYRIYDIDEDNFSIRKIGWFSKPSKHRNYLFTIKKKRRIRDVFTGRVI</sequence>
<gene>
    <name evidence="2" type="ORF">FUA22_02955</name>
</gene>
<comment type="caution">
    <text evidence="2">The sequence shown here is derived from an EMBL/GenBank/DDBJ whole genome shotgun (WGS) entry which is preliminary data.</text>
</comment>
<dbReference type="PANTHER" id="PTHR34203:SF15">
    <property type="entry name" value="SLL1173 PROTEIN"/>
    <property type="match status" value="1"/>
</dbReference>
<dbReference type="EMBL" id="VRKQ01000008">
    <property type="protein sequence ID" value="TXG38864.1"/>
    <property type="molecule type" value="Genomic_DNA"/>
</dbReference>
<dbReference type="Pfam" id="PF05050">
    <property type="entry name" value="Methyltransf_21"/>
    <property type="match status" value="1"/>
</dbReference>
<reference evidence="2 3" key="1">
    <citation type="submission" date="2019-08" db="EMBL/GenBank/DDBJ databases">
        <title>Seonamhaeicola sediminis sp. nov., isolated from marine sediment.</title>
        <authorList>
            <person name="Cao W.R."/>
        </authorList>
    </citation>
    <scope>NUCLEOTIDE SEQUENCE [LARGE SCALE GENOMIC DNA]</scope>
    <source>
        <strain evidence="2 3">1505</strain>
    </source>
</reference>
<protein>
    <submittedName>
        <fullName evidence="2">FkbM family methyltransferase</fullName>
    </submittedName>
</protein>
<evidence type="ECO:0000259" key="1">
    <source>
        <dbReference type="Pfam" id="PF05050"/>
    </source>
</evidence>
<keyword evidence="2" id="KW-0808">Transferase</keyword>
<dbReference type="InterPro" id="IPR052514">
    <property type="entry name" value="SAM-dependent_MTase"/>
</dbReference>
<accession>A0A5C7GKP7</accession>
<keyword evidence="3" id="KW-1185">Reference proteome</keyword>
<proteinExistence type="predicted"/>
<dbReference type="Gene3D" id="3.40.50.150">
    <property type="entry name" value="Vaccinia Virus protein VP39"/>
    <property type="match status" value="1"/>
</dbReference>
<keyword evidence="2" id="KW-0489">Methyltransferase</keyword>
<dbReference type="InterPro" id="IPR029063">
    <property type="entry name" value="SAM-dependent_MTases_sf"/>
</dbReference>
<dbReference type="OrthoDB" id="9812600at2"/>
<dbReference type="InterPro" id="IPR006342">
    <property type="entry name" value="FkbM_mtfrase"/>
</dbReference>
<dbReference type="SUPFAM" id="SSF53335">
    <property type="entry name" value="S-adenosyl-L-methionine-dependent methyltransferases"/>
    <property type="match status" value="1"/>
</dbReference>
<dbReference type="AlphaFoldDB" id="A0A5C7GKP7"/>
<organism evidence="2 3">
    <name type="scientific">Seonamhaeicola maritimus</name>
    <dbReference type="NCBI Taxonomy" id="2591822"/>
    <lineage>
        <taxon>Bacteria</taxon>
        <taxon>Pseudomonadati</taxon>
        <taxon>Bacteroidota</taxon>
        <taxon>Flavobacteriia</taxon>
        <taxon>Flavobacteriales</taxon>
        <taxon>Flavobacteriaceae</taxon>
    </lineage>
</organism>
<feature type="domain" description="Methyltransferase FkbM" evidence="1">
    <location>
        <begin position="79"/>
        <end position="223"/>
    </location>
</feature>
<evidence type="ECO:0000313" key="2">
    <source>
        <dbReference type="EMBL" id="TXG38864.1"/>
    </source>
</evidence>
<dbReference type="GO" id="GO:0008168">
    <property type="term" value="F:methyltransferase activity"/>
    <property type="evidence" value="ECO:0007669"/>
    <property type="project" value="UniProtKB-KW"/>
</dbReference>
<dbReference type="Proteomes" id="UP000321080">
    <property type="component" value="Unassembled WGS sequence"/>
</dbReference>
<dbReference type="GO" id="GO:0032259">
    <property type="term" value="P:methylation"/>
    <property type="evidence" value="ECO:0007669"/>
    <property type="project" value="UniProtKB-KW"/>
</dbReference>
<name>A0A5C7GKP7_9FLAO</name>
<dbReference type="NCBIfam" id="TIGR01444">
    <property type="entry name" value="fkbM_fam"/>
    <property type="match status" value="1"/>
</dbReference>
<evidence type="ECO:0000313" key="3">
    <source>
        <dbReference type="Proteomes" id="UP000321080"/>
    </source>
</evidence>